<proteinExistence type="predicted"/>
<feature type="domain" description="RNA polymerase alpha subunit C-terminal" evidence="1">
    <location>
        <begin position="42"/>
        <end position="81"/>
    </location>
</feature>
<dbReference type="PATRIC" id="fig|1637975.4.peg.700"/>
<dbReference type="EMBL" id="LJIX01000006">
    <property type="protein sequence ID" value="KQL18038.1"/>
    <property type="molecule type" value="Genomic_DNA"/>
</dbReference>
<keyword evidence="3" id="KW-1185">Reference proteome</keyword>
<dbReference type="Gene3D" id="1.10.150.20">
    <property type="entry name" value="5' to 3' exonuclease, C-terminal subdomain"/>
    <property type="match status" value="1"/>
</dbReference>
<comment type="caution">
    <text evidence="2">The sequence shown here is derived from an EMBL/GenBank/DDBJ whole genome shotgun (WGS) entry which is preliminary data.</text>
</comment>
<dbReference type="SUPFAM" id="SSF47789">
    <property type="entry name" value="C-terminal domain of RNA polymerase alpha subunit"/>
    <property type="match status" value="1"/>
</dbReference>
<organism evidence="2 3">
    <name type="scientific">Cytobacillus solani</name>
    <dbReference type="NCBI Taxonomy" id="1637975"/>
    <lineage>
        <taxon>Bacteria</taxon>
        <taxon>Bacillati</taxon>
        <taxon>Bacillota</taxon>
        <taxon>Bacilli</taxon>
        <taxon>Bacillales</taxon>
        <taxon>Bacillaceae</taxon>
        <taxon>Cytobacillus</taxon>
    </lineage>
</organism>
<dbReference type="GO" id="GO:0003677">
    <property type="term" value="F:DNA binding"/>
    <property type="evidence" value="ECO:0007669"/>
    <property type="project" value="InterPro"/>
</dbReference>
<protein>
    <recommendedName>
        <fullName evidence="1">RNA polymerase alpha subunit C-terminal domain-containing protein</fullName>
    </recommendedName>
</protein>
<dbReference type="STRING" id="1637975.AN957_05040"/>
<reference evidence="2 3" key="1">
    <citation type="submission" date="2015-09" db="EMBL/GenBank/DDBJ databases">
        <title>Genome sequencing project for genomic taxonomy and phylogenomics of Bacillus-like bacteria.</title>
        <authorList>
            <person name="Liu B."/>
            <person name="Wang J."/>
            <person name="Zhu Y."/>
            <person name="Liu G."/>
            <person name="Chen Q."/>
            <person name="Chen Z."/>
            <person name="Lan J."/>
            <person name="Che J."/>
            <person name="Ge C."/>
            <person name="Shi H."/>
            <person name="Pan Z."/>
            <person name="Liu X."/>
        </authorList>
    </citation>
    <scope>NUCLEOTIDE SEQUENCE [LARGE SCALE GENOMIC DNA]</scope>
    <source>
        <strain evidence="2 3">FJAT-18043</strain>
    </source>
</reference>
<dbReference type="Pfam" id="PF03118">
    <property type="entry name" value="RNA_pol_A_CTD"/>
    <property type="match status" value="1"/>
</dbReference>
<dbReference type="NCBIfam" id="NF005841">
    <property type="entry name" value="PRK07758.1"/>
    <property type="match status" value="1"/>
</dbReference>
<dbReference type="RefSeq" id="WP_056682661.1">
    <property type="nucleotide sequence ID" value="NZ_CP085712.1"/>
</dbReference>
<sequence length="96" mass="10667">MAKEKSLRVCEKGHTFYKSSECQSCPTCDKANKPQSGFLSILSSPARNALVHKGIDTLQELSNYTEKEILKLHGIGPASLPIMRRSLQEEGLSFKE</sequence>
<dbReference type="Proteomes" id="UP000050996">
    <property type="component" value="Unassembled WGS sequence"/>
</dbReference>
<dbReference type="InterPro" id="IPR011260">
    <property type="entry name" value="RNAP_asu_C"/>
</dbReference>
<accession>A0A0Q3QK68</accession>
<dbReference type="GO" id="GO:0003899">
    <property type="term" value="F:DNA-directed RNA polymerase activity"/>
    <property type="evidence" value="ECO:0007669"/>
    <property type="project" value="InterPro"/>
</dbReference>
<evidence type="ECO:0000313" key="2">
    <source>
        <dbReference type="EMBL" id="KQL18038.1"/>
    </source>
</evidence>
<evidence type="ECO:0000259" key="1">
    <source>
        <dbReference type="Pfam" id="PF03118"/>
    </source>
</evidence>
<name>A0A0Q3QK68_9BACI</name>
<dbReference type="GO" id="GO:0006351">
    <property type="term" value="P:DNA-templated transcription"/>
    <property type="evidence" value="ECO:0007669"/>
    <property type="project" value="InterPro"/>
</dbReference>
<gene>
    <name evidence="2" type="ORF">AN957_05040</name>
</gene>
<evidence type="ECO:0000313" key="3">
    <source>
        <dbReference type="Proteomes" id="UP000050996"/>
    </source>
</evidence>
<dbReference type="AlphaFoldDB" id="A0A0Q3QK68"/>